<dbReference type="InterPro" id="IPR044925">
    <property type="entry name" value="His-Me_finger_sf"/>
</dbReference>
<reference evidence="1" key="1">
    <citation type="submission" date="2021-01" db="EMBL/GenBank/DDBJ databases">
        <title>Whole genome shotgun sequence of Cellulomonas chitinilytica NBRC 110799.</title>
        <authorList>
            <person name="Komaki H."/>
            <person name="Tamura T."/>
        </authorList>
    </citation>
    <scope>NUCLEOTIDE SEQUENCE</scope>
    <source>
        <strain evidence="1">NBRC 110799</strain>
    </source>
</reference>
<proteinExistence type="predicted"/>
<gene>
    <name evidence="1" type="ORF">Cch01nite_40530</name>
</gene>
<dbReference type="EMBL" id="BONK01000018">
    <property type="protein sequence ID" value="GIG23329.1"/>
    <property type="molecule type" value="Genomic_DNA"/>
</dbReference>
<evidence type="ECO:0000313" key="2">
    <source>
        <dbReference type="Proteomes" id="UP000632740"/>
    </source>
</evidence>
<protein>
    <recommendedName>
        <fullName evidence="3">HNH nuclease domain-containing protein</fullName>
    </recommendedName>
</protein>
<dbReference type="SUPFAM" id="SSF54060">
    <property type="entry name" value="His-Me finger endonucleases"/>
    <property type="match status" value="1"/>
</dbReference>
<evidence type="ECO:0000313" key="1">
    <source>
        <dbReference type="EMBL" id="GIG23329.1"/>
    </source>
</evidence>
<comment type="caution">
    <text evidence="1">The sequence shown here is derived from an EMBL/GenBank/DDBJ whole genome shotgun (WGS) entry which is preliminary data.</text>
</comment>
<sequence length="164" mass="17885">MAREGDSAREAMARACADAVVVARFWSKVVDVDGSGCRWWTGALSGRGHGRFWLGDGRVVVAHRFAFALAKGAEAADAVAVLGHRCDNPLCQRVGEGHIVASSHALNRREWVARRGLADSPLGDPRGARLRAQDLRDRARRDPALVAAALRELRRVSGRQLTLW</sequence>
<name>A0A919P8Q3_9CELL</name>
<dbReference type="Proteomes" id="UP000632740">
    <property type="component" value="Unassembled WGS sequence"/>
</dbReference>
<dbReference type="AlphaFoldDB" id="A0A919P8Q3"/>
<organism evidence="1 2">
    <name type="scientific">Cellulomonas chitinilytica</name>
    <dbReference type="NCBI Taxonomy" id="398759"/>
    <lineage>
        <taxon>Bacteria</taxon>
        <taxon>Bacillati</taxon>
        <taxon>Actinomycetota</taxon>
        <taxon>Actinomycetes</taxon>
        <taxon>Micrococcales</taxon>
        <taxon>Cellulomonadaceae</taxon>
        <taxon>Cellulomonas</taxon>
    </lineage>
</organism>
<accession>A0A919P8Q3</accession>
<evidence type="ECO:0008006" key="3">
    <source>
        <dbReference type="Google" id="ProtNLM"/>
    </source>
</evidence>
<keyword evidence="2" id="KW-1185">Reference proteome</keyword>